<evidence type="ECO:0000256" key="1">
    <source>
        <dbReference type="SAM" id="SignalP"/>
    </source>
</evidence>
<evidence type="ECO:0000313" key="2">
    <source>
        <dbReference type="EMBL" id="BAS74239.1"/>
    </source>
</evidence>
<dbReference type="InParanoid" id="A0A0P0V7Z6"/>
<feature type="signal peptide" evidence="1">
    <location>
        <begin position="1"/>
        <end position="25"/>
    </location>
</feature>
<reference evidence="3" key="1">
    <citation type="journal article" date="2005" name="Nature">
        <title>The map-based sequence of the rice genome.</title>
        <authorList>
            <consortium name="International rice genome sequencing project (IRGSP)"/>
            <person name="Matsumoto T."/>
            <person name="Wu J."/>
            <person name="Kanamori H."/>
            <person name="Katayose Y."/>
            <person name="Fujisawa M."/>
            <person name="Namiki N."/>
            <person name="Mizuno H."/>
            <person name="Yamamoto K."/>
            <person name="Antonio B.A."/>
            <person name="Baba T."/>
            <person name="Sakata K."/>
            <person name="Nagamura Y."/>
            <person name="Aoki H."/>
            <person name="Arikawa K."/>
            <person name="Arita K."/>
            <person name="Bito T."/>
            <person name="Chiden Y."/>
            <person name="Fujitsuka N."/>
            <person name="Fukunaka R."/>
            <person name="Hamada M."/>
            <person name="Harada C."/>
            <person name="Hayashi A."/>
            <person name="Hijishita S."/>
            <person name="Honda M."/>
            <person name="Hosokawa S."/>
            <person name="Ichikawa Y."/>
            <person name="Idonuma A."/>
            <person name="Iijima M."/>
            <person name="Ikeda M."/>
            <person name="Ikeno M."/>
            <person name="Ito K."/>
            <person name="Ito S."/>
            <person name="Ito T."/>
            <person name="Ito Y."/>
            <person name="Ito Y."/>
            <person name="Iwabuchi A."/>
            <person name="Kamiya K."/>
            <person name="Karasawa W."/>
            <person name="Kurita K."/>
            <person name="Katagiri S."/>
            <person name="Kikuta A."/>
            <person name="Kobayashi H."/>
            <person name="Kobayashi N."/>
            <person name="Machita K."/>
            <person name="Maehara T."/>
            <person name="Masukawa M."/>
            <person name="Mizubayashi T."/>
            <person name="Mukai Y."/>
            <person name="Nagasaki H."/>
            <person name="Nagata Y."/>
            <person name="Naito S."/>
            <person name="Nakashima M."/>
            <person name="Nakama Y."/>
            <person name="Nakamichi Y."/>
            <person name="Nakamura M."/>
            <person name="Meguro A."/>
            <person name="Negishi M."/>
            <person name="Ohta I."/>
            <person name="Ohta T."/>
            <person name="Okamoto M."/>
            <person name="Ono N."/>
            <person name="Saji S."/>
            <person name="Sakaguchi M."/>
            <person name="Sakai K."/>
            <person name="Shibata M."/>
            <person name="Shimokawa T."/>
            <person name="Song J."/>
            <person name="Takazaki Y."/>
            <person name="Terasawa K."/>
            <person name="Tsugane M."/>
            <person name="Tsuji K."/>
            <person name="Ueda S."/>
            <person name="Waki K."/>
            <person name="Yamagata H."/>
            <person name="Yamamoto M."/>
            <person name="Yamamoto S."/>
            <person name="Yamane H."/>
            <person name="Yoshiki S."/>
            <person name="Yoshihara R."/>
            <person name="Yukawa K."/>
            <person name="Zhong H."/>
            <person name="Yano M."/>
            <person name="Yuan Q."/>
            <person name="Ouyang S."/>
            <person name="Liu J."/>
            <person name="Jones K.M."/>
            <person name="Gansberger K."/>
            <person name="Moffat K."/>
            <person name="Hill J."/>
            <person name="Bera J."/>
            <person name="Fadrosh D."/>
            <person name="Jin S."/>
            <person name="Johri S."/>
            <person name="Kim M."/>
            <person name="Overton L."/>
            <person name="Reardon M."/>
            <person name="Tsitrin T."/>
            <person name="Vuong H."/>
            <person name="Weaver B."/>
            <person name="Ciecko A."/>
            <person name="Tallon L."/>
            <person name="Jackson J."/>
            <person name="Pai G."/>
            <person name="Aken S.V."/>
            <person name="Utterback T."/>
            <person name="Reidmuller S."/>
            <person name="Feldblyum T."/>
            <person name="Hsiao J."/>
            <person name="Zismann V."/>
            <person name="Iobst S."/>
            <person name="de Vazeille A.R."/>
            <person name="Buell C.R."/>
            <person name="Ying K."/>
            <person name="Li Y."/>
            <person name="Lu T."/>
            <person name="Huang Y."/>
            <person name="Zhao Q."/>
            <person name="Feng Q."/>
            <person name="Zhang L."/>
            <person name="Zhu J."/>
            <person name="Weng Q."/>
            <person name="Mu J."/>
            <person name="Lu Y."/>
            <person name="Fan D."/>
            <person name="Liu Y."/>
            <person name="Guan J."/>
            <person name="Zhang Y."/>
            <person name="Yu S."/>
            <person name="Liu X."/>
            <person name="Zhang Y."/>
            <person name="Hong G."/>
            <person name="Han B."/>
            <person name="Choisne N."/>
            <person name="Demange N."/>
            <person name="Orjeda G."/>
            <person name="Samain S."/>
            <person name="Cattolico L."/>
            <person name="Pelletier E."/>
            <person name="Couloux A."/>
            <person name="Segurens B."/>
            <person name="Wincker P."/>
            <person name="D'Hont A."/>
            <person name="Scarpelli C."/>
            <person name="Weissenbach J."/>
            <person name="Salanoubat M."/>
            <person name="Quetier F."/>
            <person name="Yu Y."/>
            <person name="Kim H.R."/>
            <person name="Rambo T."/>
            <person name="Currie J."/>
            <person name="Collura K."/>
            <person name="Luo M."/>
            <person name="Yang T."/>
            <person name="Ammiraju J.S.S."/>
            <person name="Engler F."/>
            <person name="Soderlund C."/>
            <person name="Wing R.A."/>
            <person name="Palmer L.E."/>
            <person name="de la Bastide M."/>
            <person name="Spiegel L."/>
            <person name="Nascimento L."/>
            <person name="Zutavern T."/>
            <person name="O'Shaughnessy A."/>
            <person name="Dike S."/>
            <person name="Dedhia N."/>
            <person name="Preston R."/>
            <person name="Balija V."/>
            <person name="McCombie W.R."/>
            <person name="Chow T."/>
            <person name="Chen H."/>
            <person name="Chung M."/>
            <person name="Chen C."/>
            <person name="Shaw J."/>
            <person name="Wu H."/>
            <person name="Hsiao K."/>
            <person name="Chao Y."/>
            <person name="Chu M."/>
            <person name="Cheng C."/>
            <person name="Hour A."/>
            <person name="Lee P."/>
            <person name="Lin S."/>
            <person name="Lin Y."/>
            <person name="Liou J."/>
            <person name="Liu S."/>
            <person name="Hsing Y."/>
            <person name="Raghuvanshi S."/>
            <person name="Mohanty A."/>
            <person name="Bharti A.K."/>
            <person name="Gaur A."/>
            <person name="Gupta V."/>
            <person name="Kumar D."/>
            <person name="Ravi V."/>
            <person name="Vij S."/>
            <person name="Kapur A."/>
            <person name="Khurana P."/>
            <person name="Khurana P."/>
            <person name="Khurana J.P."/>
            <person name="Tyagi A.K."/>
            <person name="Gaikwad K."/>
            <person name="Singh A."/>
            <person name="Dalal V."/>
            <person name="Srivastava S."/>
            <person name="Dixit A."/>
            <person name="Pal A.K."/>
            <person name="Ghazi I.A."/>
            <person name="Yadav M."/>
            <person name="Pandit A."/>
            <person name="Bhargava A."/>
            <person name="Sureshbabu K."/>
            <person name="Batra K."/>
            <person name="Sharma T.R."/>
            <person name="Mohapatra T."/>
            <person name="Singh N.K."/>
            <person name="Messing J."/>
            <person name="Nelson A.B."/>
            <person name="Fuks G."/>
            <person name="Kavchok S."/>
            <person name="Keizer G."/>
            <person name="Linton E."/>
            <person name="Llaca V."/>
            <person name="Song R."/>
            <person name="Tanyolac B."/>
            <person name="Young S."/>
            <person name="Ho-Il K."/>
            <person name="Hahn J.H."/>
            <person name="Sangsakoo G."/>
            <person name="Vanavichit A."/>
            <person name="de Mattos Luiz.A.T."/>
            <person name="Zimmer P.D."/>
            <person name="Malone G."/>
            <person name="Dellagostin O."/>
            <person name="de Oliveira A.C."/>
            <person name="Bevan M."/>
            <person name="Bancroft I."/>
            <person name="Minx P."/>
            <person name="Cordum H."/>
            <person name="Wilson R."/>
            <person name="Cheng Z."/>
            <person name="Jin W."/>
            <person name="Jiang J."/>
            <person name="Leong S.A."/>
            <person name="Iwama H."/>
            <person name="Gojobori T."/>
            <person name="Itoh T."/>
            <person name="Niimura Y."/>
            <person name="Fujii Y."/>
            <person name="Habara T."/>
            <person name="Sakai H."/>
            <person name="Sato Y."/>
            <person name="Wilson G."/>
            <person name="Kumar K."/>
            <person name="McCouch S."/>
            <person name="Juretic N."/>
            <person name="Hoen D."/>
            <person name="Wright S."/>
            <person name="Bruskiewich R."/>
            <person name="Bureau T."/>
            <person name="Miyao A."/>
            <person name="Hirochika H."/>
            <person name="Nishikawa T."/>
            <person name="Kadowaki K."/>
            <person name="Sugiura M."/>
            <person name="Burr B."/>
            <person name="Sasaki T."/>
        </authorList>
    </citation>
    <scope>NUCLEOTIDE SEQUENCE [LARGE SCALE GENOMIC DNA]</scope>
    <source>
        <strain evidence="3">cv. Nipponbare</strain>
    </source>
</reference>
<dbReference type="STRING" id="39947.A0A0P0V7Z6"/>
<organism evidence="2 3">
    <name type="scientific">Oryza sativa subsp. japonica</name>
    <name type="common">Rice</name>
    <dbReference type="NCBI Taxonomy" id="39947"/>
    <lineage>
        <taxon>Eukaryota</taxon>
        <taxon>Viridiplantae</taxon>
        <taxon>Streptophyta</taxon>
        <taxon>Embryophyta</taxon>
        <taxon>Tracheophyta</taxon>
        <taxon>Spermatophyta</taxon>
        <taxon>Magnoliopsida</taxon>
        <taxon>Liliopsida</taxon>
        <taxon>Poales</taxon>
        <taxon>Poaceae</taxon>
        <taxon>BOP clade</taxon>
        <taxon>Oryzoideae</taxon>
        <taxon>Oryzeae</taxon>
        <taxon>Oryzinae</taxon>
        <taxon>Oryza</taxon>
        <taxon>Oryza sativa</taxon>
    </lineage>
</organism>
<dbReference type="EMBL" id="AP014957">
    <property type="protein sequence ID" value="BAS74239.1"/>
    <property type="molecule type" value="Genomic_DNA"/>
</dbReference>
<name>A0A0P0V7Z6_ORYSJ</name>
<dbReference type="Proteomes" id="UP000059680">
    <property type="component" value="Chromosome 1"/>
</dbReference>
<reference evidence="2 3" key="2">
    <citation type="journal article" date="2013" name="Plant Cell Physiol.">
        <title>Rice Annotation Project Database (RAP-DB): an integrative and interactive database for rice genomics.</title>
        <authorList>
            <person name="Sakai H."/>
            <person name="Lee S.S."/>
            <person name="Tanaka T."/>
            <person name="Numa H."/>
            <person name="Kim J."/>
            <person name="Kawahara Y."/>
            <person name="Wakimoto H."/>
            <person name="Yang C.C."/>
            <person name="Iwamoto M."/>
            <person name="Abe T."/>
            <person name="Yamada Y."/>
            <person name="Muto A."/>
            <person name="Inokuchi H."/>
            <person name="Ikemura T."/>
            <person name="Matsumoto T."/>
            <person name="Sasaki T."/>
            <person name="Itoh T."/>
        </authorList>
    </citation>
    <scope>NUCLEOTIDE SEQUENCE [LARGE SCALE GENOMIC DNA]</scope>
    <source>
        <strain evidence="3">cv. Nipponbare</strain>
    </source>
</reference>
<dbReference type="FunCoup" id="A0A0P0V7Z6">
    <property type="interactions" value="76"/>
</dbReference>
<dbReference type="eggNOG" id="ENOG502T1BI">
    <property type="taxonomic scope" value="Eukaryota"/>
</dbReference>
<feature type="non-terminal residue" evidence="2">
    <location>
        <position position="1"/>
    </location>
</feature>
<keyword evidence="3" id="KW-1185">Reference proteome</keyword>
<reference evidence="2 3" key="3">
    <citation type="journal article" date="2013" name="Rice">
        <title>Improvement of the Oryza sativa Nipponbare reference genome using next generation sequence and optical map data.</title>
        <authorList>
            <person name="Kawahara Y."/>
            <person name="de la Bastide M."/>
            <person name="Hamilton J.P."/>
            <person name="Kanamori H."/>
            <person name="McCombie W.R."/>
            <person name="Ouyang S."/>
            <person name="Schwartz D.C."/>
            <person name="Tanaka T."/>
            <person name="Wu J."/>
            <person name="Zhou S."/>
            <person name="Childs K.L."/>
            <person name="Davidson R.M."/>
            <person name="Lin H."/>
            <person name="Quesada-Ocampo L."/>
            <person name="Vaillancourt B."/>
            <person name="Sakai H."/>
            <person name="Lee S.S."/>
            <person name="Kim J."/>
            <person name="Numa H."/>
            <person name="Itoh T."/>
            <person name="Buell C.R."/>
            <person name="Matsumoto T."/>
        </authorList>
    </citation>
    <scope>NUCLEOTIDE SEQUENCE [LARGE SCALE GENOMIC DNA]</scope>
    <source>
        <strain evidence="3">cv. Nipponbare</strain>
    </source>
</reference>
<protein>
    <submittedName>
        <fullName evidence="2">Os01g0737550 protein</fullName>
    </submittedName>
</protein>
<dbReference type="PaxDb" id="39947-A0A0P0V7Z6"/>
<keyword evidence="1" id="KW-0732">Signal</keyword>
<dbReference type="AlphaFoldDB" id="A0A0P0V7Z6"/>
<proteinExistence type="predicted"/>
<gene>
    <name evidence="2" type="ordered locus">Os01g0737550</name>
    <name evidence="2" type="ORF">OSNPB_010737550</name>
</gene>
<dbReference type="Gramene" id="Os01t0737550-00">
    <property type="protein sequence ID" value="Os01t0737550-00"/>
    <property type="gene ID" value="Os01g0737550"/>
</dbReference>
<sequence>TTLSGRWHPLTPAAVLVVVVVQTPANLERGEGVRARVHHLLRRQIPRVPGAHPHVVRLGRPHAHHLSHQPLQPGAPQRRLPDRLRGEVAKVHHVLHLQPVMAPQLGHVVVDPDADEGEAAVGEEVEQRVRDVVRVEDLEDEAAAADADLEHGDGARPVIVGGGAPLDVEPDDEVVEAAAVDAEDLVQPIVDVIAGVSHRRVDVVLVERHRVGAVAEVVHDRSRHLLPSLFNLLCFGVSRF</sequence>
<evidence type="ECO:0000313" key="3">
    <source>
        <dbReference type="Proteomes" id="UP000059680"/>
    </source>
</evidence>
<accession>A0A0P0V7Z6</accession>
<feature type="chain" id="PRO_5006056231" evidence="1">
    <location>
        <begin position="26"/>
        <end position="240"/>
    </location>
</feature>